<evidence type="ECO:0000259" key="6">
    <source>
        <dbReference type="Pfam" id="PF13193"/>
    </source>
</evidence>
<dbReference type="RefSeq" id="WP_015441262.1">
    <property type="nucleotide sequence ID" value="NC_020520.1"/>
</dbReference>
<organism evidence="7 8">
    <name type="scientific">Ilumatobacter coccineus (strain NBRC 103263 / KCTC 29153 / YM16-304)</name>
    <dbReference type="NCBI Taxonomy" id="1313172"/>
    <lineage>
        <taxon>Bacteria</taxon>
        <taxon>Bacillati</taxon>
        <taxon>Actinomycetota</taxon>
        <taxon>Acidimicrobiia</taxon>
        <taxon>Acidimicrobiales</taxon>
        <taxon>Ilumatobacteraceae</taxon>
        <taxon>Ilumatobacter</taxon>
    </lineage>
</organism>
<dbReference type="GO" id="GO:0004321">
    <property type="term" value="F:fatty-acyl-CoA synthase activity"/>
    <property type="evidence" value="ECO:0007669"/>
    <property type="project" value="TreeGrafter"/>
</dbReference>
<dbReference type="GO" id="GO:0005524">
    <property type="term" value="F:ATP binding"/>
    <property type="evidence" value="ECO:0007669"/>
    <property type="project" value="UniProtKB-KW"/>
</dbReference>
<evidence type="ECO:0000313" key="8">
    <source>
        <dbReference type="Proteomes" id="UP000011863"/>
    </source>
</evidence>
<dbReference type="Gene3D" id="3.30.300.30">
    <property type="match status" value="1"/>
</dbReference>
<protein>
    <submittedName>
        <fullName evidence="7">Fatty-acid--CoA ligase</fullName>
        <ecNumber evidence="7">6.2.1.-</ecNumber>
    </submittedName>
</protein>
<accession>A0A6C7EA50</accession>
<evidence type="ECO:0000313" key="7">
    <source>
        <dbReference type="EMBL" id="BAN02015.1"/>
    </source>
</evidence>
<dbReference type="GO" id="GO:0016405">
    <property type="term" value="F:CoA-ligase activity"/>
    <property type="evidence" value="ECO:0007669"/>
    <property type="project" value="UniProtKB-ARBA"/>
</dbReference>
<evidence type="ECO:0000259" key="5">
    <source>
        <dbReference type="Pfam" id="PF00501"/>
    </source>
</evidence>
<dbReference type="InterPro" id="IPR045851">
    <property type="entry name" value="AMP-bd_C_sf"/>
</dbReference>
<dbReference type="InterPro" id="IPR042099">
    <property type="entry name" value="ANL_N_sf"/>
</dbReference>
<dbReference type="Pfam" id="PF13193">
    <property type="entry name" value="AMP-binding_C"/>
    <property type="match status" value="1"/>
</dbReference>
<gene>
    <name evidence="7" type="ORF">YM304_17010</name>
</gene>
<dbReference type="Proteomes" id="UP000011863">
    <property type="component" value="Chromosome"/>
</dbReference>
<evidence type="ECO:0000256" key="4">
    <source>
        <dbReference type="ARBA" id="ARBA00022840"/>
    </source>
</evidence>
<proteinExistence type="inferred from homology"/>
<dbReference type="InterPro" id="IPR051087">
    <property type="entry name" value="Mitochondrial_ACSM"/>
</dbReference>
<dbReference type="Gene3D" id="3.40.50.12780">
    <property type="entry name" value="N-terminal domain of ligase-like"/>
    <property type="match status" value="1"/>
</dbReference>
<dbReference type="GO" id="GO:0006637">
    <property type="term" value="P:acyl-CoA metabolic process"/>
    <property type="evidence" value="ECO:0007669"/>
    <property type="project" value="TreeGrafter"/>
</dbReference>
<keyword evidence="2 7" id="KW-0436">Ligase</keyword>
<dbReference type="GO" id="GO:0006633">
    <property type="term" value="P:fatty acid biosynthetic process"/>
    <property type="evidence" value="ECO:0007669"/>
    <property type="project" value="TreeGrafter"/>
</dbReference>
<dbReference type="InterPro" id="IPR020845">
    <property type="entry name" value="AMP-binding_CS"/>
</dbReference>
<keyword evidence="4" id="KW-0067">ATP-binding</keyword>
<dbReference type="InterPro" id="IPR025110">
    <property type="entry name" value="AMP-bd_C"/>
</dbReference>
<evidence type="ECO:0000256" key="3">
    <source>
        <dbReference type="ARBA" id="ARBA00022741"/>
    </source>
</evidence>
<feature type="domain" description="AMP-dependent synthetase/ligase" evidence="5">
    <location>
        <begin position="29"/>
        <end position="388"/>
    </location>
</feature>
<dbReference type="EMBL" id="AP012057">
    <property type="protein sequence ID" value="BAN02015.1"/>
    <property type="molecule type" value="Genomic_DNA"/>
</dbReference>
<dbReference type="FunFam" id="3.30.300.30:FF:000005">
    <property type="entry name" value="Acyl-coenzyme A synthetase ACSM5, mitochondrial"/>
    <property type="match status" value="1"/>
</dbReference>
<comment type="similarity">
    <text evidence="1">Belongs to the ATP-dependent AMP-binding enzyme family.</text>
</comment>
<dbReference type="InterPro" id="IPR000873">
    <property type="entry name" value="AMP-dep_synth/lig_dom"/>
</dbReference>
<keyword evidence="8" id="KW-1185">Reference proteome</keyword>
<name>A0A6C7EA50_ILUCY</name>
<dbReference type="SUPFAM" id="SSF56801">
    <property type="entry name" value="Acetyl-CoA synthetase-like"/>
    <property type="match status" value="1"/>
</dbReference>
<evidence type="ECO:0000256" key="1">
    <source>
        <dbReference type="ARBA" id="ARBA00006432"/>
    </source>
</evidence>
<dbReference type="KEGG" id="aym:YM304_17010"/>
<reference evidence="7 8" key="1">
    <citation type="journal article" date="2013" name="Int. J. Syst. Evol. Microbiol.">
        <title>Ilumatobacter nonamiense sp. nov. and Ilumatobacter coccineum sp. nov., isolated from seashore sand.</title>
        <authorList>
            <person name="Matsumoto A."/>
            <person name="Kasai H."/>
            <person name="Matsuo Y."/>
            <person name="Shizuri Y."/>
            <person name="Ichikawa N."/>
            <person name="Fujita N."/>
            <person name="Omura S."/>
            <person name="Takahashi Y."/>
        </authorList>
    </citation>
    <scope>NUCLEOTIDE SEQUENCE [LARGE SCALE GENOMIC DNA]</scope>
    <source>
        <strain evidence="8">NBRC 103263 / KCTC 29153 / YM16-304</strain>
    </source>
</reference>
<feature type="domain" description="AMP-binding enzyme C-terminal" evidence="6">
    <location>
        <begin position="442"/>
        <end position="520"/>
    </location>
</feature>
<dbReference type="PANTHER" id="PTHR43605:SF10">
    <property type="entry name" value="ACYL-COA SYNTHETASE MEDIUM CHAIN FAMILY MEMBER 3"/>
    <property type="match status" value="1"/>
</dbReference>
<dbReference type="EC" id="6.2.1.-" evidence="7"/>
<dbReference type="Pfam" id="PF00501">
    <property type="entry name" value="AMP-binding"/>
    <property type="match status" value="1"/>
</dbReference>
<keyword evidence="3" id="KW-0547">Nucleotide-binding</keyword>
<sequence length="530" mass="57674">MTTDDTYDEVFEWDVPDTFNFSADVVDRWADDPDRLALITVDEAGDERRYTYAEIARAASRLANLLADHGLRQGDRVIVMLPRIAEWQIAMVAATRMGAVPIPCITMLTASDLAYRVEHSDATAVICPSDDCAKFDGLDALTVRVAVGDAPDGWTSFAAADECSSEFEPATVAAEDPAILYYTSGSTGSPKGVTHPSRSLWAWANSAVHWLGLSPDERIWCTADTGWSKAGTSILFGPWSQGASVLFYDGPFVPAERFRLLERFEITCFCAAATELRRLILEDASGIDLSKLRSTVSAGESVNPEIIDRWREISGTTVLDGYGQTETLMTVTNRPGRPVKPGSMGRPLPGVDVAVRHVHDSGTETADASGSGELLIKLPNPQVMLGYWNDPDRTASTTITVGDADWFATGDNVEIDDDGYVFYTGRADDIINSAGYRIGPQEVENALIQHRAVQECAVVGVPDPERGELVKAWVVLNDGYVGDDDLVDELQAHAKATTAPYKYPRAISFADELPKTVTGKLRRNVLRAQG</sequence>
<dbReference type="GO" id="GO:0015645">
    <property type="term" value="F:fatty acid ligase activity"/>
    <property type="evidence" value="ECO:0007669"/>
    <property type="project" value="TreeGrafter"/>
</dbReference>
<dbReference type="PROSITE" id="PS00455">
    <property type="entry name" value="AMP_BINDING"/>
    <property type="match status" value="1"/>
</dbReference>
<dbReference type="PANTHER" id="PTHR43605">
    <property type="entry name" value="ACYL-COENZYME A SYNTHETASE"/>
    <property type="match status" value="1"/>
</dbReference>
<dbReference type="OrthoDB" id="9803968at2"/>
<dbReference type="AlphaFoldDB" id="A0A6C7EA50"/>
<evidence type="ECO:0000256" key="2">
    <source>
        <dbReference type="ARBA" id="ARBA00022598"/>
    </source>
</evidence>